<evidence type="ECO:0000313" key="2">
    <source>
        <dbReference type="Proteomes" id="UP000472276"/>
    </source>
</evidence>
<dbReference type="AlphaFoldDB" id="A0AAZ1WYR3"/>
<name>A0AAZ1WYR3_OREAU</name>
<dbReference type="Ensembl" id="ENSOABT00000073606.1">
    <property type="protein sequence ID" value="ENSOABP00000060643.1"/>
    <property type="gene ID" value="ENSOABG00000026598.1"/>
</dbReference>
<protein>
    <submittedName>
        <fullName evidence="1">Uncharacterized protein</fullName>
    </submittedName>
</protein>
<organism evidence="1 2">
    <name type="scientific">Oreochromis aureus</name>
    <name type="common">Israeli tilapia</name>
    <name type="synonym">Chromis aureus</name>
    <dbReference type="NCBI Taxonomy" id="47969"/>
    <lineage>
        <taxon>Eukaryota</taxon>
        <taxon>Metazoa</taxon>
        <taxon>Chordata</taxon>
        <taxon>Craniata</taxon>
        <taxon>Vertebrata</taxon>
        <taxon>Euteleostomi</taxon>
        <taxon>Actinopterygii</taxon>
        <taxon>Neopterygii</taxon>
        <taxon>Teleostei</taxon>
        <taxon>Neoteleostei</taxon>
        <taxon>Acanthomorphata</taxon>
        <taxon>Ovalentaria</taxon>
        <taxon>Cichlomorphae</taxon>
        <taxon>Cichliformes</taxon>
        <taxon>Cichlidae</taxon>
        <taxon>African cichlids</taxon>
        <taxon>Pseudocrenilabrinae</taxon>
        <taxon>Oreochromini</taxon>
        <taxon>Oreochromis</taxon>
    </lineage>
</organism>
<accession>A0AAZ1WYR3</accession>
<reference evidence="2" key="1">
    <citation type="submission" date="2020-03" db="EMBL/GenBank/DDBJ databases">
        <title>Evolution of repeat sequences and sex chromosomes of tilapia species revealed by chromosome-level genomes.</title>
        <authorList>
            <person name="Xu L."/>
            <person name="Tao W."/>
            <person name="Wang D."/>
            <person name="Zhou Q."/>
        </authorList>
    </citation>
    <scope>NUCLEOTIDE SEQUENCE [LARGE SCALE GENOMIC DNA]</scope>
    <source>
        <strain evidence="2">Israel</strain>
    </source>
</reference>
<reference evidence="1" key="2">
    <citation type="submission" date="2025-08" db="UniProtKB">
        <authorList>
            <consortium name="Ensembl"/>
        </authorList>
    </citation>
    <scope>IDENTIFICATION</scope>
</reference>
<proteinExistence type="predicted"/>
<dbReference type="Proteomes" id="UP000472276">
    <property type="component" value="Unassembled WGS sequence"/>
</dbReference>
<sequence>MSLRAQGFYVTLPSNASLNVFKNNTSSSFRVDLAHHLNLDGAWEVALTEISYPYTWLNIPNDKAYFEFRKRVALSSGLMAWLRQKYGAGFYEDANTLRAEIEACLRRVDSDIYLKYHPIVKSLNSPLGLLYLNNRIDDNIPLLYLQDMGQIWRQTAARHLQVHQAYMPEEENLS</sequence>
<keyword evidence="2" id="KW-1185">Reference proteome</keyword>
<evidence type="ECO:0000313" key="1">
    <source>
        <dbReference type="Ensembl" id="ENSOABP00000060643.1"/>
    </source>
</evidence>
<reference evidence="1" key="3">
    <citation type="submission" date="2025-09" db="UniProtKB">
        <authorList>
            <consortium name="Ensembl"/>
        </authorList>
    </citation>
    <scope>IDENTIFICATION</scope>
</reference>